<evidence type="ECO:0008006" key="3">
    <source>
        <dbReference type="Google" id="ProtNLM"/>
    </source>
</evidence>
<dbReference type="Proteomes" id="UP000184432">
    <property type="component" value="Unassembled WGS sequence"/>
</dbReference>
<sequence>MKKIMLSCLLVVVIACSQTKSDHKDKESTIIDTLKNDEGIDHSKNDVTEENKNASELGKIDHYICYTEDEQSDLVIWISFDDQGKARQVKYKGMTTAIDLTFVKESDNLNPGGPYPVYARYYNEIYEGKINGVYKLTHSGNWDYVEYTRGKDAKVFNFTIDHNADPYGSSPCF</sequence>
<reference evidence="2" key="1">
    <citation type="submission" date="2016-11" db="EMBL/GenBank/DDBJ databases">
        <authorList>
            <person name="Varghese N."/>
            <person name="Submissions S."/>
        </authorList>
    </citation>
    <scope>NUCLEOTIDE SEQUENCE [LARGE SCALE GENOMIC DNA]</scope>
    <source>
        <strain evidence="2">DSM 22623</strain>
    </source>
</reference>
<dbReference type="STRING" id="570521.SAMN04488508_10275"/>
<dbReference type="EMBL" id="FQYP01000002">
    <property type="protein sequence ID" value="SHI59326.1"/>
    <property type="molecule type" value="Genomic_DNA"/>
</dbReference>
<dbReference type="AlphaFoldDB" id="A0A1M6CEC0"/>
<gene>
    <name evidence="1" type="ORF">SAMN04488508_10275</name>
</gene>
<keyword evidence="2" id="KW-1185">Reference proteome</keyword>
<organism evidence="1 2">
    <name type="scientific">Aquimarina spongiae</name>
    <dbReference type="NCBI Taxonomy" id="570521"/>
    <lineage>
        <taxon>Bacteria</taxon>
        <taxon>Pseudomonadati</taxon>
        <taxon>Bacteroidota</taxon>
        <taxon>Flavobacteriia</taxon>
        <taxon>Flavobacteriales</taxon>
        <taxon>Flavobacteriaceae</taxon>
        <taxon>Aquimarina</taxon>
    </lineage>
</organism>
<dbReference type="RefSeq" id="WP_073314612.1">
    <property type="nucleotide sequence ID" value="NZ_FQYP01000002.1"/>
</dbReference>
<proteinExistence type="predicted"/>
<accession>A0A1M6CEC0</accession>
<dbReference type="OrthoDB" id="1450382at2"/>
<evidence type="ECO:0000313" key="1">
    <source>
        <dbReference type="EMBL" id="SHI59326.1"/>
    </source>
</evidence>
<evidence type="ECO:0000313" key="2">
    <source>
        <dbReference type="Proteomes" id="UP000184432"/>
    </source>
</evidence>
<name>A0A1M6CEC0_9FLAO</name>
<dbReference type="PROSITE" id="PS51257">
    <property type="entry name" value="PROKAR_LIPOPROTEIN"/>
    <property type="match status" value="1"/>
</dbReference>
<protein>
    <recommendedName>
        <fullName evidence="3">Lipoprotein</fullName>
    </recommendedName>
</protein>